<evidence type="ECO:0000256" key="3">
    <source>
        <dbReference type="ARBA" id="ARBA00022801"/>
    </source>
</evidence>
<dbReference type="FunFam" id="2.30.42.10:FF:000063">
    <property type="entry name" value="Peptidase, S41 family"/>
    <property type="match status" value="1"/>
</dbReference>
<evidence type="ECO:0000256" key="1">
    <source>
        <dbReference type="ARBA" id="ARBA00009179"/>
    </source>
</evidence>
<reference evidence="7 8" key="1">
    <citation type="journal article" date="2016" name="Nat. Commun.">
        <title>Thousands of microbial genomes shed light on interconnected biogeochemical processes in an aquifer system.</title>
        <authorList>
            <person name="Anantharaman K."/>
            <person name="Brown C.T."/>
            <person name="Hug L.A."/>
            <person name="Sharon I."/>
            <person name="Castelle C.J."/>
            <person name="Probst A.J."/>
            <person name="Thomas B.C."/>
            <person name="Singh A."/>
            <person name="Wilkins M.J."/>
            <person name="Karaoz U."/>
            <person name="Brodie E.L."/>
            <person name="Williams K.H."/>
            <person name="Hubbard S.S."/>
            <person name="Banfield J.F."/>
        </authorList>
    </citation>
    <scope>NUCLEOTIDE SEQUENCE [LARGE SCALE GENOMIC DNA]</scope>
</reference>
<dbReference type="GO" id="GO:0030288">
    <property type="term" value="C:outer membrane-bounded periplasmic space"/>
    <property type="evidence" value="ECO:0007669"/>
    <property type="project" value="TreeGrafter"/>
</dbReference>
<protein>
    <recommendedName>
        <fullName evidence="6">PDZ domain-containing protein</fullName>
    </recommendedName>
</protein>
<evidence type="ECO:0000259" key="6">
    <source>
        <dbReference type="PROSITE" id="PS50106"/>
    </source>
</evidence>
<evidence type="ECO:0000256" key="2">
    <source>
        <dbReference type="ARBA" id="ARBA00022670"/>
    </source>
</evidence>
<dbReference type="SMART" id="SM00245">
    <property type="entry name" value="TSPc"/>
    <property type="match status" value="1"/>
</dbReference>
<dbReference type="InterPro" id="IPR029045">
    <property type="entry name" value="ClpP/crotonase-like_dom_sf"/>
</dbReference>
<gene>
    <name evidence="7" type="ORF">A3A64_04500</name>
</gene>
<evidence type="ECO:0000313" key="8">
    <source>
        <dbReference type="Proteomes" id="UP000178305"/>
    </source>
</evidence>
<comment type="caution">
    <text evidence="7">The sequence shown here is derived from an EMBL/GenBank/DDBJ whole genome shotgun (WGS) entry which is preliminary data.</text>
</comment>
<dbReference type="EMBL" id="MFJY01000041">
    <property type="protein sequence ID" value="OGG27622.1"/>
    <property type="molecule type" value="Genomic_DNA"/>
</dbReference>
<accession>A0A1F6AT02</accession>
<dbReference type="Proteomes" id="UP000178305">
    <property type="component" value="Unassembled WGS sequence"/>
</dbReference>
<sequence length="415" mass="44650">MPLKHIKSKLNRNSIFALLILGVILVTALSAYGLGYQAGTAKPVNISVEELSSIEQPAESEPKADFSIFWEVWNELKEKHPGFDTVDKKDLVYGAVKGLTEALGDPNTIFFKPEDSQRFSEDISGHFTGIGIEIDVKNGQLVVIAPLAGSPGEKAGLLPGDAIVAIDGESTLNTSIDEAVKKIRGPRGSSVVLTIRSNGQAANKDVTIVRDNIEVPSIQSKIIEDNLLYIRIYNFSANTPILFYSEMFKYAFTKINGVVLDLRNNPGGFLDVGIDAAGWFIGEDKLVVTELFSSGEKEEFYSSGSGIFDNIPMVVLVNKGSASASEILAGAIKFHRGAKLVGTQTFGKGTVQQLDYLTGGSSIKVTVANWLLPDGNLIEGLGITPDVIVEQGEEDILDGTDAQLQKATQVLKESL</sequence>
<dbReference type="SUPFAM" id="SSF52096">
    <property type="entry name" value="ClpP/crotonase"/>
    <property type="match status" value="1"/>
</dbReference>
<dbReference type="AlphaFoldDB" id="A0A1F6AT02"/>
<proteinExistence type="inferred from homology"/>
<name>A0A1F6AT02_9BACT</name>
<dbReference type="GO" id="GO:0004175">
    <property type="term" value="F:endopeptidase activity"/>
    <property type="evidence" value="ECO:0007669"/>
    <property type="project" value="TreeGrafter"/>
</dbReference>
<dbReference type="PROSITE" id="PS50106">
    <property type="entry name" value="PDZ"/>
    <property type="match status" value="1"/>
</dbReference>
<dbReference type="SMART" id="SM00228">
    <property type="entry name" value="PDZ"/>
    <property type="match status" value="1"/>
</dbReference>
<dbReference type="InterPro" id="IPR004447">
    <property type="entry name" value="Peptidase_S41A"/>
</dbReference>
<dbReference type="NCBIfam" id="TIGR00225">
    <property type="entry name" value="prc"/>
    <property type="match status" value="1"/>
</dbReference>
<dbReference type="SUPFAM" id="SSF50156">
    <property type="entry name" value="PDZ domain-like"/>
    <property type="match status" value="1"/>
</dbReference>
<dbReference type="PANTHER" id="PTHR32060">
    <property type="entry name" value="TAIL-SPECIFIC PROTEASE"/>
    <property type="match status" value="1"/>
</dbReference>
<dbReference type="GO" id="GO:0008236">
    <property type="term" value="F:serine-type peptidase activity"/>
    <property type="evidence" value="ECO:0007669"/>
    <property type="project" value="UniProtKB-KW"/>
</dbReference>
<dbReference type="InterPro" id="IPR041489">
    <property type="entry name" value="PDZ_6"/>
</dbReference>
<dbReference type="InterPro" id="IPR001478">
    <property type="entry name" value="PDZ"/>
</dbReference>
<dbReference type="Gene3D" id="3.30.750.44">
    <property type="match status" value="1"/>
</dbReference>
<keyword evidence="4 5" id="KW-0720">Serine protease</keyword>
<dbReference type="Gene3D" id="3.90.226.10">
    <property type="entry name" value="2-enoyl-CoA Hydratase, Chain A, domain 1"/>
    <property type="match status" value="1"/>
</dbReference>
<keyword evidence="2 5" id="KW-0645">Protease</keyword>
<organism evidence="7 8">
    <name type="scientific">Candidatus Gottesmanbacteria bacterium RIFCSPLOWO2_01_FULL_48_11</name>
    <dbReference type="NCBI Taxonomy" id="1798395"/>
    <lineage>
        <taxon>Bacteria</taxon>
        <taxon>Candidatus Gottesmaniibacteriota</taxon>
    </lineage>
</organism>
<dbReference type="CDD" id="cd07560">
    <property type="entry name" value="Peptidase_S41_CPP"/>
    <property type="match status" value="1"/>
</dbReference>
<evidence type="ECO:0000256" key="4">
    <source>
        <dbReference type="ARBA" id="ARBA00022825"/>
    </source>
</evidence>
<dbReference type="InterPro" id="IPR036034">
    <property type="entry name" value="PDZ_sf"/>
</dbReference>
<evidence type="ECO:0000313" key="7">
    <source>
        <dbReference type="EMBL" id="OGG27622.1"/>
    </source>
</evidence>
<dbReference type="Pfam" id="PF17820">
    <property type="entry name" value="PDZ_6"/>
    <property type="match status" value="1"/>
</dbReference>
<keyword evidence="3 5" id="KW-0378">Hydrolase</keyword>
<comment type="similarity">
    <text evidence="1 5">Belongs to the peptidase S41A family.</text>
</comment>
<evidence type="ECO:0000256" key="5">
    <source>
        <dbReference type="RuleBase" id="RU004404"/>
    </source>
</evidence>
<dbReference type="GO" id="GO:0007165">
    <property type="term" value="P:signal transduction"/>
    <property type="evidence" value="ECO:0007669"/>
    <property type="project" value="TreeGrafter"/>
</dbReference>
<feature type="domain" description="PDZ" evidence="6">
    <location>
        <begin position="116"/>
        <end position="198"/>
    </location>
</feature>
<dbReference type="CDD" id="cd06782">
    <property type="entry name" value="cpPDZ_CPP-like"/>
    <property type="match status" value="1"/>
</dbReference>
<dbReference type="Gene3D" id="2.30.42.10">
    <property type="match status" value="1"/>
</dbReference>
<dbReference type="GO" id="GO:0006508">
    <property type="term" value="P:proteolysis"/>
    <property type="evidence" value="ECO:0007669"/>
    <property type="project" value="UniProtKB-KW"/>
</dbReference>
<dbReference type="Pfam" id="PF03572">
    <property type="entry name" value="Peptidase_S41"/>
    <property type="match status" value="1"/>
</dbReference>
<dbReference type="PANTHER" id="PTHR32060:SF30">
    <property type="entry name" value="CARBOXY-TERMINAL PROCESSING PROTEASE CTPA"/>
    <property type="match status" value="1"/>
</dbReference>
<dbReference type="InterPro" id="IPR005151">
    <property type="entry name" value="Tail-specific_protease"/>
</dbReference>